<gene>
    <name evidence="2" type="ORF">NCGR_LOCUS44926</name>
</gene>
<feature type="region of interest" description="Disordered" evidence="1">
    <location>
        <begin position="87"/>
        <end position="110"/>
    </location>
</feature>
<dbReference type="EMBL" id="CAJGYO010000011">
    <property type="protein sequence ID" value="CAD6261505.1"/>
    <property type="molecule type" value="Genomic_DNA"/>
</dbReference>
<proteinExistence type="predicted"/>
<protein>
    <submittedName>
        <fullName evidence="2">Uncharacterized protein</fullName>
    </submittedName>
</protein>
<dbReference type="Proteomes" id="UP000604825">
    <property type="component" value="Unassembled WGS sequence"/>
</dbReference>
<reference evidence="2" key="1">
    <citation type="submission" date="2020-10" db="EMBL/GenBank/DDBJ databases">
        <authorList>
            <person name="Han B."/>
            <person name="Lu T."/>
            <person name="Zhao Q."/>
            <person name="Huang X."/>
            <person name="Zhao Y."/>
        </authorList>
    </citation>
    <scope>NUCLEOTIDE SEQUENCE</scope>
</reference>
<evidence type="ECO:0000256" key="1">
    <source>
        <dbReference type="SAM" id="MobiDB-lite"/>
    </source>
</evidence>
<evidence type="ECO:0000313" key="2">
    <source>
        <dbReference type="EMBL" id="CAD6261505.1"/>
    </source>
</evidence>
<sequence>MGVRAGLRVRDSCALPPRGATLRLLPARVATPVARLRAAAILSRLGDLRESRLPCECERPAAGGIHFRLFLASCSWSSYTEHRHLVGSSQSQLPATSDPIENAWPSGLWR</sequence>
<name>A0A811QKQ9_9POAL</name>
<dbReference type="AlphaFoldDB" id="A0A811QKQ9"/>
<comment type="caution">
    <text evidence="2">The sequence shown here is derived from an EMBL/GenBank/DDBJ whole genome shotgun (WGS) entry which is preliminary data.</text>
</comment>
<keyword evidence="3" id="KW-1185">Reference proteome</keyword>
<accession>A0A811QKQ9</accession>
<organism evidence="2 3">
    <name type="scientific">Miscanthus lutarioriparius</name>
    <dbReference type="NCBI Taxonomy" id="422564"/>
    <lineage>
        <taxon>Eukaryota</taxon>
        <taxon>Viridiplantae</taxon>
        <taxon>Streptophyta</taxon>
        <taxon>Embryophyta</taxon>
        <taxon>Tracheophyta</taxon>
        <taxon>Spermatophyta</taxon>
        <taxon>Magnoliopsida</taxon>
        <taxon>Liliopsida</taxon>
        <taxon>Poales</taxon>
        <taxon>Poaceae</taxon>
        <taxon>PACMAD clade</taxon>
        <taxon>Panicoideae</taxon>
        <taxon>Andropogonodae</taxon>
        <taxon>Andropogoneae</taxon>
        <taxon>Saccharinae</taxon>
        <taxon>Miscanthus</taxon>
    </lineage>
</organism>
<evidence type="ECO:0000313" key="3">
    <source>
        <dbReference type="Proteomes" id="UP000604825"/>
    </source>
</evidence>